<gene>
    <name evidence="5" type="ORF">SAMN02745207_00010</name>
</gene>
<dbReference type="NCBIfam" id="TIGR00486">
    <property type="entry name" value="YbgI_SA1388"/>
    <property type="match status" value="1"/>
</dbReference>
<name>A0A1M5QDC4_9CLOT</name>
<dbReference type="Proteomes" id="UP000184447">
    <property type="component" value="Unassembled WGS sequence"/>
</dbReference>
<dbReference type="AlphaFoldDB" id="A0A1M5QDC4"/>
<dbReference type="RefSeq" id="WP_073335719.1">
    <property type="nucleotide sequence ID" value="NZ_FQXM01000002.1"/>
</dbReference>
<dbReference type="GO" id="GO:0005737">
    <property type="term" value="C:cytoplasm"/>
    <property type="evidence" value="ECO:0007669"/>
    <property type="project" value="TreeGrafter"/>
</dbReference>
<sequence>MSLIVNDIINILENFAPLKFKEDFDNIGLMVGDRNAELKSILIALDCTLEVIEEAKAKGCNLIISHHPLLFKKPSTITKDTLLGKKIISLVKNDINLYSSHTNLDAVINGVNHEIMNILGFDNFITLDLSSAASDGDTKTGIGRLATLSEPRMFNNIISLVKNSLNLSMVRVVGNEEKLINKIAVINGSGQDYFSLAKKMGAECIITGDTTYHYVSDFYEEDMCIIDAGHFNTEWPAMKHIAKTIQKLIINKGFQVELIISDTNKDPYRFK</sequence>
<dbReference type="EMBL" id="FQXM01000002">
    <property type="protein sequence ID" value="SHH11958.1"/>
    <property type="molecule type" value="Genomic_DNA"/>
</dbReference>
<evidence type="ECO:0000256" key="1">
    <source>
        <dbReference type="ARBA" id="ARBA00006964"/>
    </source>
</evidence>
<dbReference type="STRING" id="1121316.SAMN02745207_00010"/>
<feature type="binding site" evidence="4">
    <location>
        <position position="234"/>
    </location>
    <ligand>
        <name>a divalent metal cation</name>
        <dbReference type="ChEBI" id="CHEBI:60240"/>
        <label>1</label>
    </ligand>
</feature>
<evidence type="ECO:0000256" key="2">
    <source>
        <dbReference type="ARBA" id="ARBA00022112"/>
    </source>
</evidence>
<dbReference type="Pfam" id="PF01784">
    <property type="entry name" value="DUF34_NIF3"/>
    <property type="match status" value="1"/>
</dbReference>
<accession>A0A1M5QDC4</accession>
<organism evidence="5 6">
    <name type="scientific">Clostridium grantii DSM 8605</name>
    <dbReference type="NCBI Taxonomy" id="1121316"/>
    <lineage>
        <taxon>Bacteria</taxon>
        <taxon>Bacillati</taxon>
        <taxon>Bacillota</taxon>
        <taxon>Clostridia</taxon>
        <taxon>Eubacteriales</taxon>
        <taxon>Clostridiaceae</taxon>
        <taxon>Clostridium</taxon>
    </lineage>
</organism>
<feature type="binding site" evidence="4">
    <location>
        <position position="105"/>
    </location>
    <ligand>
        <name>a divalent metal cation</name>
        <dbReference type="ChEBI" id="CHEBI:60240"/>
        <label>1</label>
    </ligand>
</feature>
<keyword evidence="3 4" id="KW-0479">Metal-binding</keyword>
<dbReference type="GO" id="GO:0046872">
    <property type="term" value="F:metal ion binding"/>
    <property type="evidence" value="ECO:0007669"/>
    <property type="project" value="UniProtKB-KW"/>
</dbReference>
<dbReference type="InterPro" id="IPR036069">
    <property type="entry name" value="DUF34/NIF3_sf"/>
</dbReference>
<dbReference type="PANTHER" id="PTHR13799">
    <property type="entry name" value="NGG1 INTERACTING FACTOR 3"/>
    <property type="match status" value="1"/>
</dbReference>
<dbReference type="FunFam" id="3.40.1390.30:FF:000001">
    <property type="entry name" value="GTP cyclohydrolase 1 type 2"/>
    <property type="match status" value="1"/>
</dbReference>
<comment type="similarity">
    <text evidence="1">Belongs to the GTP cyclohydrolase I type 2/NIF3 family.</text>
</comment>
<reference evidence="5 6" key="1">
    <citation type="submission" date="2016-11" db="EMBL/GenBank/DDBJ databases">
        <authorList>
            <person name="Jaros S."/>
            <person name="Januszkiewicz K."/>
            <person name="Wedrychowicz H."/>
        </authorList>
    </citation>
    <scope>NUCLEOTIDE SEQUENCE [LARGE SCALE GENOMIC DNA]</scope>
    <source>
        <strain evidence="5 6">DSM 8605</strain>
    </source>
</reference>
<feature type="binding site" evidence="4">
    <location>
        <position position="66"/>
    </location>
    <ligand>
        <name>a divalent metal cation</name>
        <dbReference type="ChEBI" id="CHEBI:60240"/>
        <label>1</label>
    </ligand>
</feature>
<feature type="binding site" evidence="4">
    <location>
        <position position="67"/>
    </location>
    <ligand>
        <name>a divalent metal cation</name>
        <dbReference type="ChEBI" id="CHEBI:60240"/>
        <label>1</label>
    </ligand>
</feature>
<evidence type="ECO:0000256" key="4">
    <source>
        <dbReference type="PIRSR" id="PIRSR602678-1"/>
    </source>
</evidence>
<dbReference type="SUPFAM" id="SSF102705">
    <property type="entry name" value="NIF3 (NGG1p interacting factor 3)-like"/>
    <property type="match status" value="1"/>
</dbReference>
<protein>
    <recommendedName>
        <fullName evidence="2">GTP cyclohydrolase 1 type 2 homolog</fullName>
    </recommendedName>
</protein>
<evidence type="ECO:0000256" key="3">
    <source>
        <dbReference type="ARBA" id="ARBA00022723"/>
    </source>
</evidence>
<dbReference type="PANTHER" id="PTHR13799:SF14">
    <property type="entry name" value="GTP CYCLOHYDROLASE 1 TYPE 2 HOMOLOG"/>
    <property type="match status" value="1"/>
</dbReference>
<dbReference type="InterPro" id="IPR002678">
    <property type="entry name" value="DUF34/NIF3"/>
</dbReference>
<feature type="binding site" evidence="4">
    <location>
        <position position="230"/>
    </location>
    <ligand>
        <name>a divalent metal cation</name>
        <dbReference type="ChEBI" id="CHEBI:60240"/>
        <label>1</label>
    </ligand>
</feature>
<proteinExistence type="inferred from homology"/>
<dbReference type="OrthoDB" id="9792792at2"/>
<evidence type="ECO:0000313" key="6">
    <source>
        <dbReference type="Proteomes" id="UP000184447"/>
    </source>
</evidence>
<keyword evidence="6" id="KW-1185">Reference proteome</keyword>
<evidence type="ECO:0000313" key="5">
    <source>
        <dbReference type="EMBL" id="SHH11958.1"/>
    </source>
</evidence>
<dbReference type="Gene3D" id="3.40.1390.30">
    <property type="entry name" value="NIF3 (NGG1p interacting factor 3)-like"/>
    <property type="match status" value="2"/>
</dbReference>